<sequence>MPRRRATSVMPSRGFSTTFQDTLNQLGNFSDELDHDVQLSDAVERLYDWLKAIFAALTHHSRESADSLLRLLGAIQEAEREVKTACEQGRSHDDIALWVLQTFSLNGLHSYTGTAFGAQAASYYQHIEAAAYPLPAHGVHLPPPQVLAPPPPAFPPVRPELAPTVTSRIEHHLPRIQTYEEWLASQQTSGQHSLAKVDQRLGSSMTARKAAIYGMTPEEWTRRSACRF</sequence>
<name>A0A061AQ21_RHOTO</name>
<reference evidence="1" key="1">
    <citation type="journal article" date="2014" name="Genome Announc.">
        <title>Draft genome sequence of Rhodosporidium toruloides CECT1137, an oleaginous yeast of biotechnological interest.</title>
        <authorList>
            <person name="Morin N."/>
            <person name="Calcas X."/>
            <person name="Devillers H."/>
            <person name="Durrens P."/>
            <person name="Sherman D.J."/>
            <person name="Nicaud J.-M."/>
            <person name="Neuveglise C."/>
        </authorList>
    </citation>
    <scope>NUCLEOTIDE SEQUENCE</scope>
    <source>
        <strain evidence="1">CECT1137</strain>
    </source>
</reference>
<accession>A0A061AQ21</accession>
<evidence type="ECO:0000313" key="1">
    <source>
        <dbReference type="EMBL" id="CDR39727.1"/>
    </source>
</evidence>
<protein>
    <submittedName>
        <fullName evidence="1">RHTO0S04e08328g1_1</fullName>
    </submittedName>
</protein>
<organism evidence="1">
    <name type="scientific">Rhodotorula toruloides</name>
    <name type="common">Yeast</name>
    <name type="synonym">Rhodosporidium toruloides</name>
    <dbReference type="NCBI Taxonomy" id="5286"/>
    <lineage>
        <taxon>Eukaryota</taxon>
        <taxon>Fungi</taxon>
        <taxon>Dikarya</taxon>
        <taxon>Basidiomycota</taxon>
        <taxon>Pucciniomycotina</taxon>
        <taxon>Microbotryomycetes</taxon>
        <taxon>Sporidiobolales</taxon>
        <taxon>Sporidiobolaceae</taxon>
        <taxon>Rhodotorula</taxon>
    </lineage>
</organism>
<dbReference type="EMBL" id="LK052939">
    <property type="protein sequence ID" value="CDR39727.1"/>
    <property type="molecule type" value="Genomic_DNA"/>
</dbReference>
<dbReference type="AlphaFoldDB" id="A0A061AQ21"/>
<proteinExistence type="predicted"/>
<gene>
    <name evidence="1" type="ORF">RHTO0S_04e08328g</name>
</gene>